<evidence type="ECO:0000259" key="14">
    <source>
        <dbReference type="PROSITE" id="PS51193"/>
    </source>
</evidence>
<evidence type="ECO:0000256" key="1">
    <source>
        <dbReference type="ARBA" id="ARBA00022485"/>
    </source>
</evidence>
<keyword evidence="16" id="KW-1185">Reference proteome</keyword>
<dbReference type="RefSeq" id="WP_279529238.1">
    <property type="nucleotide sequence ID" value="NZ_CP122312.1"/>
</dbReference>
<dbReference type="GO" id="GO:0006281">
    <property type="term" value="P:DNA repair"/>
    <property type="evidence" value="ECO:0007669"/>
    <property type="project" value="UniProtKB-KW"/>
</dbReference>
<evidence type="ECO:0000256" key="10">
    <source>
        <dbReference type="ARBA" id="ARBA00023125"/>
    </source>
</evidence>
<keyword evidence="6 15" id="KW-0347">Helicase</keyword>
<feature type="region of interest" description="Disordered" evidence="13">
    <location>
        <begin position="183"/>
        <end position="203"/>
    </location>
</feature>
<dbReference type="EC" id="3.6.4.12" evidence="15"/>
<dbReference type="SMART" id="SM00491">
    <property type="entry name" value="HELICc2"/>
    <property type="match status" value="1"/>
</dbReference>
<keyword evidence="4" id="KW-0227">DNA damage</keyword>
<dbReference type="InterPro" id="IPR006554">
    <property type="entry name" value="Helicase-like_DEXD_c2"/>
</dbReference>
<dbReference type="GO" id="GO:0051539">
    <property type="term" value="F:4 iron, 4 sulfur cluster binding"/>
    <property type="evidence" value="ECO:0007669"/>
    <property type="project" value="UniProtKB-KW"/>
</dbReference>
<dbReference type="InterPro" id="IPR027417">
    <property type="entry name" value="P-loop_NTPase"/>
</dbReference>
<keyword evidence="8" id="KW-0408">Iron</keyword>
<dbReference type="AlphaFoldDB" id="A0ABD5Z287"/>
<evidence type="ECO:0000256" key="6">
    <source>
        <dbReference type="ARBA" id="ARBA00022806"/>
    </source>
</evidence>
<evidence type="ECO:0000256" key="2">
    <source>
        <dbReference type="ARBA" id="ARBA00022723"/>
    </source>
</evidence>
<dbReference type="InterPro" id="IPR014013">
    <property type="entry name" value="Helic_SF1/SF2_ATP-bd_DinG/Rad3"/>
</dbReference>
<evidence type="ECO:0000256" key="3">
    <source>
        <dbReference type="ARBA" id="ARBA00022741"/>
    </source>
</evidence>
<evidence type="ECO:0000256" key="11">
    <source>
        <dbReference type="ARBA" id="ARBA00023204"/>
    </source>
</evidence>
<keyword evidence="5 15" id="KW-0378">Hydrolase</keyword>
<dbReference type="PROSITE" id="PS51193">
    <property type="entry name" value="HELICASE_ATP_BIND_2"/>
    <property type="match status" value="1"/>
</dbReference>
<dbReference type="PANTHER" id="PTHR11472">
    <property type="entry name" value="DNA REPAIR DEAD HELICASE RAD3/XP-D SUBFAMILY MEMBER"/>
    <property type="match status" value="1"/>
</dbReference>
<dbReference type="InterPro" id="IPR006555">
    <property type="entry name" value="ATP-dep_Helicase_C"/>
</dbReference>
<keyword evidence="1" id="KW-0004">4Fe-4S</keyword>
<dbReference type="InterPro" id="IPR014001">
    <property type="entry name" value="Helicase_ATP-bd"/>
</dbReference>
<dbReference type="Gene3D" id="3.40.50.300">
    <property type="entry name" value="P-loop containing nucleotide triphosphate hydrolases"/>
    <property type="match status" value="2"/>
</dbReference>
<keyword evidence="7" id="KW-0067">ATP-binding</keyword>
<sequence>MPDACEQSAADWEEFFAFEEPYENQADAIETALDVGERRGFLAMEGPCGTGKTMAALTAGATLVRGSSQYERILVVTPVKQQLRQFVDDLRAMNRGLDDPLDGVALVGKRDLCPYAREDVFPREVSTHERCEDLRESTANLVRDDGDQQTFDGQDADELSKLRPDGALDEAWWDPVQGRELARHARRDSDARITDDGLDTADAESPYVRHQPTAPDELSGQGETLYCPFEADWYGRNKGSPIDFSAGEDGVVTVSELLPASVERGTCPHRVQSVLLDAADVIIGNYNHLFDPNSRPLLDGLLDEQTFVVVDEAHRMEERVRDLLSDRVGRQSLVRAANDFGQLLQAARQSEDNREEIAERLQSYGASLDAVEDAREFLDALADWVDERTAEFLRTEFGTTDPRDLPERDLEVPLRDPERTEPDELTRWAEREGYTGDVWRSLATVGTAVSNTLDDAEGEETDRQTVCGPVGITLTRWWERDHAGYFRELELEYSGGVSGETHPDHPWRAAYAPGLLMYNCMPGDRIGDILGELGGGVLMSATLEPIDVFEEVVGLDRLADGDDGTEEEVPRPVEERTYDLPFPEENRASFTVDATAYTRHNRGGVDEDTRTRDEYRHVLRTVARTPGNILVCMPNYREAEWAADYLEDVVDKPVLVDESSSDEDTEDLKQSFFAGGEKVLVTSTRGTLTEGVDYDGDKLAACAVVGVPLVNVGSPRVRAVRRAYADAFGEENAFEYALTVPAVRRARQAIGRVIRGEDEVGVRVFVGNRYVEGARHSVHEYLAPEEQAEFVRMTPEFLGPQLEAFWADH</sequence>
<dbReference type="Proteomes" id="UP001596447">
    <property type="component" value="Unassembled WGS sequence"/>
</dbReference>
<dbReference type="EMBL" id="JBHTAR010000011">
    <property type="protein sequence ID" value="MFC7199299.1"/>
    <property type="molecule type" value="Genomic_DNA"/>
</dbReference>
<dbReference type="SMART" id="SM00488">
    <property type="entry name" value="DEXDc2"/>
    <property type="match status" value="1"/>
</dbReference>
<dbReference type="SUPFAM" id="SSF52540">
    <property type="entry name" value="P-loop containing nucleoside triphosphate hydrolases"/>
    <property type="match status" value="1"/>
</dbReference>
<evidence type="ECO:0000256" key="4">
    <source>
        <dbReference type="ARBA" id="ARBA00022763"/>
    </source>
</evidence>
<dbReference type="GO" id="GO:0005524">
    <property type="term" value="F:ATP binding"/>
    <property type="evidence" value="ECO:0007669"/>
    <property type="project" value="UniProtKB-KW"/>
</dbReference>
<dbReference type="SMART" id="SM00487">
    <property type="entry name" value="DEXDc"/>
    <property type="match status" value="1"/>
</dbReference>
<feature type="domain" description="Helicase ATP-binding" evidence="14">
    <location>
        <begin position="11"/>
        <end position="365"/>
    </location>
</feature>
<keyword evidence="2" id="KW-0479">Metal-binding</keyword>
<evidence type="ECO:0000256" key="5">
    <source>
        <dbReference type="ARBA" id="ARBA00022801"/>
    </source>
</evidence>
<keyword evidence="3" id="KW-0547">Nucleotide-binding</keyword>
<evidence type="ECO:0000313" key="16">
    <source>
        <dbReference type="Proteomes" id="UP001596447"/>
    </source>
</evidence>
<dbReference type="GO" id="GO:0016787">
    <property type="term" value="F:hydrolase activity"/>
    <property type="evidence" value="ECO:0007669"/>
    <property type="project" value="UniProtKB-KW"/>
</dbReference>
<reference evidence="15 16" key="1">
    <citation type="journal article" date="2019" name="Int. J. Syst. Evol. Microbiol.">
        <title>The Global Catalogue of Microorganisms (GCM) 10K type strain sequencing project: providing services to taxonomists for standard genome sequencing and annotation.</title>
        <authorList>
            <consortium name="The Broad Institute Genomics Platform"/>
            <consortium name="The Broad Institute Genome Sequencing Center for Infectious Disease"/>
            <person name="Wu L."/>
            <person name="Ma J."/>
        </authorList>
    </citation>
    <scope>NUCLEOTIDE SEQUENCE [LARGE SCALE GENOMIC DNA]</scope>
    <source>
        <strain evidence="15 16">XZGYJ-43</strain>
    </source>
</reference>
<gene>
    <name evidence="15" type="ORF">ACFQJ9_07710</name>
</gene>
<dbReference type="PANTHER" id="PTHR11472:SF34">
    <property type="entry name" value="REGULATOR OF TELOMERE ELONGATION HELICASE 1"/>
    <property type="match status" value="1"/>
</dbReference>
<evidence type="ECO:0000256" key="8">
    <source>
        <dbReference type="ARBA" id="ARBA00023004"/>
    </source>
</evidence>
<dbReference type="InterPro" id="IPR010614">
    <property type="entry name" value="RAD3-like_helicase_DEAD"/>
</dbReference>
<dbReference type="Pfam" id="PF06733">
    <property type="entry name" value="DEAD_2"/>
    <property type="match status" value="1"/>
</dbReference>
<comment type="caution">
    <text evidence="15">The sequence shown here is derived from an EMBL/GenBank/DDBJ whole genome shotgun (WGS) entry which is preliminary data.</text>
</comment>
<organism evidence="15 16">
    <name type="scientific">Halospeciosus flavus</name>
    <dbReference type="NCBI Taxonomy" id="3032283"/>
    <lineage>
        <taxon>Archaea</taxon>
        <taxon>Methanobacteriati</taxon>
        <taxon>Methanobacteriota</taxon>
        <taxon>Stenosarchaea group</taxon>
        <taxon>Halobacteria</taxon>
        <taxon>Halobacteriales</taxon>
        <taxon>Halobacteriaceae</taxon>
        <taxon>Halospeciosus</taxon>
    </lineage>
</organism>
<protein>
    <submittedName>
        <fullName evidence="15">ATP-dependent DNA helicase</fullName>
        <ecNumber evidence="15">3.6.4.12</ecNumber>
    </submittedName>
</protein>
<accession>A0ABD5Z287</accession>
<feature type="compositionally biased region" description="Basic and acidic residues" evidence="13">
    <location>
        <begin position="183"/>
        <end position="195"/>
    </location>
</feature>
<evidence type="ECO:0000256" key="9">
    <source>
        <dbReference type="ARBA" id="ARBA00023014"/>
    </source>
</evidence>
<dbReference type="InterPro" id="IPR045028">
    <property type="entry name" value="DinG/Rad3-like"/>
</dbReference>
<keyword evidence="10" id="KW-0238">DNA-binding</keyword>
<name>A0ABD5Z287_9EURY</name>
<evidence type="ECO:0000313" key="15">
    <source>
        <dbReference type="EMBL" id="MFC7199299.1"/>
    </source>
</evidence>
<keyword evidence="12" id="KW-0413">Isomerase</keyword>
<evidence type="ECO:0000256" key="13">
    <source>
        <dbReference type="SAM" id="MobiDB-lite"/>
    </source>
</evidence>
<proteinExistence type="predicted"/>
<keyword evidence="11" id="KW-0234">DNA repair</keyword>
<dbReference type="Pfam" id="PF13307">
    <property type="entry name" value="Helicase_C_2"/>
    <property type="match status" value="1"/>
</dbReference>
<keyword evidence="9" id="KW-0411">Iron-sulfur</keyword>
<dbReference type="GO" id="GO:0003677">
    <property type="term" value="F:DNA binding"/>
    <property type="evidence" value="ECO:0007669"/>
    <property type="project" value="UniProtKB-KW"/>
</dbReference>
<dbReference type="GO" id="GO:0046872">
    <property type="term" value="F:metal ion binding"/>
    <property type="evidence" value="ECO:0007669"/>
    <property type="project" value="UniProtKB-KW"/>
</dbReference>
<evidence type="ECO:0000256" key="7">
    <source>
        <dbReference type="ARBA" id="ARBA00022840"/>
    </source>
</evidence>
<evidence type="ECO:0000256" key="12">
    <source>
        <dbReference type="ARBA" id="ARBA00023235"/>
    </source>
</evidence>
<dbReference type="GO" id="GO:0003678">
    <property type="term" value="F:DNA helicase activity"/>
    <property type="evidence" value="ECO:0007669"/>
    <property type="project" value="UniProtKB-EC"/>
</dbReference>